<keyword evidence="4" id="KW-1185">Reference proteome</keyword>
<comment type="caution">
    <text evidence="3">The sequence shown here is derived from an EMBL/GenBank/DDBJ whole genome shotgun (WGS) entry which is preliminary data.</text>
</comment>
<dbReference type="EMBL" id="BDDD01000113">
    <property type="protein sequence ID" value="GAV59441.1"/>
    <property type="molecule type" value="Genomic_DNA"/>
</dbReference>
<reference evidence="4" key="1">
    <citation type="submission" date="2016-04" db="EMBL/GenBank/DDBJ databases">
        <title>Cephalotus genome sequencing.</title>
        <authorList>
            <person name="Fukushima K."/>
            <person name="Hasebe M."/>
            <person name="Fang X."/>
        </authorList>
    </citation>
    <scope>NUCLEOTIDE SEQUENCE [LARGE SCALE GENOMIC DNA]</scope>
    <source>
        <strain evidence="4">cv. St1</strain>
    </source>
</reference>
<accession>A0A1Q3AUN7</accession>
<protein>
    <submittedName>
        <fullName evidence="3">Gag_pre-integrs domain-containing protein</fullName>
    </submittedName>
</protein>
<evidence type="ECO:0000313" key="4">
    <source>
        <dbReference type="Proteomes" id="UP000187406"/>
    </source>
</evidence>
<dbReference type="OrthoDB" id="1750639at2759"/>
<evidence type="ECO:0000313" key="3">
    <source>
        <dbReference type="EMBL" id="GAV59441.1"/>
    </source>
</evidence>
<feature type="region of interest" description="Disordered" evidence="1">
    <location>
        <begin position="1"/>
        <end position="31"/>
    </location>
</feature>
<dbReference type="InterPro" id="IPR025724">
    <property type="entry name" value="GAG-pre-integrase_dom"/>
</dbReference>
<dbReference type="InParanoid" id="A0A1Q3AUN7"/>
<evidence type="ECO:0000259" key="2">
    <source>
        <dbReference type="Pfam" id="PF13976"/>
    </source>
</evidence>
<name>A0A1Q3AUN7_CEPFO</name>
<gene>
    <name evidence="3" type="ORF">CFOL_v3_02972</name>
</gene>
<dbReference type="AlphaFoldDB" id="A0A1Q3AUN7"/>
<dbReference type="Pfam" id="PF13976">
    <property type="entry name" value="gag_pre-integrs"/>
    <property type="match status" value="1"/>
</dbReference>
<evidence type="ECO:0000256" key="1">
    <source>
        <dbReference type="SAM" id="MobiDB-lite"/>
    </source>
</evidence>
<sequence length="159" mass="17779">MMPPATSDRVAHATSYRPYAPPTSDSKISSADKSQVICDSCWKPRHMRETCWKIHGCPSRGQGGRSTSTHSHDKVQNGLHYMDPHLASTSSTVVRGAHTVWTNSSLSSLLQWHKCLGHPSFRVLFVLFPNLAKDCTKEQFVCEVCELAKHTLSLIIKFE</sequence>
<dbReference type="Proteomes" id="UP000187406">
    <property type="component" value="Unassembled WGS sequence"/>
</dbReference>
<proteinExistence type="predicted"/>
<organism evidence="3 4">
    <name type="scientific">Cephalotus follicularis</name>
    <name type="common">Albany pitcher plant</name>
    <dbReference type="NCBI Taxonomy" id="3775"/>
    <lineage>
        <taxon>Eukaryota</taxon>
        <taxon>Viridiplantae</taxon>
        <taxon>Streptophyta</taxon>
        <taxon>Embryophyta</taxon>
        <taxon>Tracheophyta</taxon>
        <taxon>Spermatophyta</taxon>
        <taxon>Magnoliopsida</taxon>
        <taxon>eudicotyledons</taxon>
        <taxon>Gunneridae</taxon>
        <taxon>Pentapetalae</taxon>
        <taxon>rosids</taxon>
        <taxon>fabids</taxon>
        <taxon>Oxalidales</taxon>
        <taxon>Cephalotaceae</taxon>
        <taxon>Cephalotus</taxon>
    </lineage>
</organism>
<feature type="domain" description="GAG-pre-integrase" evidence="2">
    <location>
        <begin position="98"/>
        <end position="150"/>
    </location>
</feature>